<evidence type="ECO:0000313" key="1">
    <source>
        <dbReference type="EMBL" id="RGE58306.1"/>
    </source>
</evidence>
<dbReference type="OrthoDB" id="1957738at2"/>
<dbReference type="EMBL" id="QVLV01000012">
    <property type="protein sequence ID" value="RGE58306.1"/>
    <property type="molecule type" value="Genomic_DNA"/>
</dbReference>
<sequence length="159" mass="18400">MKKSILNDIGLYKTRLISTFINSPDICRLLLEKDSYTQDEADSLLYTRIFPYLHINTQADMNACLCFEVDVPQIPTGMIKDMKIIVWSYCRLEQMQYAKEDYLGTKPDILADMAERELRASNQFGIGPLHLESVTNNLLENQFYGRQLVFTVPDFKMKG</sequence>
<gene>
    <name evidence="2" type="ORF">DWY69_14275</name>
    <name evidence="1" type="ORF">DXC51_17615</name>
</gene>
<dbReference type="Proteomes" id="UP000261166">
    <property type="component" value="Unassembled WGS sequence"/>
</dbReference>
<accession>A0A3E3IVC5</accession>
<dbReference type="EMBL" id="QVLU01000012">
    <property type="protein sequence ID" value="RGE71012.1"/>
    <property type="molecule type" value="Genomic_DNA"/>
</dbReference>
<name>A0A3E3IVC5_9FIRM</name>
<dbReference type="AlphaFoldDB" id="A0A3E3IVC5"/>
<proteinExistence type="predicted"/>
<comment type="caution">
    <text evidence="2">The sequence shown here is derived from an EMBL/GenBank/DDBJ whole genome shotgun (WGS) entry which is preliminary data.</text>
</comment>
<protein>
    <submittedName>
        <fullName evidence="2">Uncharacterized protein</fullName>
    </submittedName>
</protein>
<evidence type="ECO:0000313" key="2">
    <source>
        <dbReference type="EMBL" id="RGE71012.1"/>
    </source>
</evidence>
<organism evidence="2 4">
    <name type="scientific">Eisenbergiella massiliensis</name>
    <dbReference type="NCBI Taxonomy" id="1720294"/>
    <lineage>
        <taxon>Bacteria</taxon>
        <taxon>Bacillati</taxon>
        <taxon>Bacillota</taxon>
        <taxon>Clostridia</taxon>
        <taxon>Lachnospirales</taxon>
        <taxon>Lachnospiraceae</taxon>
        <taxon>Eisenbergiella</taxon>
    </lineage>
</organism>
<dbReference type="GeneID" id="97988637"/>
<evidence type="ECO:0000313" key="3">
    <source>
        <dbReference type="Proteomes" id="UP000260812"/>
    </source>
</evidence>
<reference evidence="2 4" key="1">
    <citation type="submission" date="2018-08" db="EMBL/GenBank/DDBJ databases">
        <title>A genome reference for cultivated species of the human gut microbiota.</title>
        <authorList>
            <person name="Zou Y."/>
            <person name="Xue W."/>
            <person name="Luo G."/>
        </authorList>
    </citation>
    <scope>NUCLEOTIDE SEQUENCE [LARGE SCALE GENOMIC DNA]</scope>
    <source>
        <strain evidence="2 4">AF26-4BH</strain>
        <strain evidence="1">TF05-5AC</strain>
    </source>
</reference>
<dbReference type="RefSeq" id="WP_025490994.1">
    <property type="nucleotide sequence ID" value="NZ_CAMAZV010000010.1"/>
</dbReference>
<evidence type="ECO:0000313" key="4">
    <source>
        <dbReference type="Proteomes" id="UP000261166"/>
    </source>
</evidence>
<dbReference type="Proteomes" id="UP000260812">
    <property type="component" value="Unassembled WGS sequence"/>
</dbReference>
<dbReference type="GeneID" id="86052084"/>
<keyword evidence="3" id="KW-1185">Reference proteome</keyword>